<evidence type="ECO:0000256" key="3">
    <source>
        <dbReference type="PROSITE-ProRule" id="PRU00023"/>
    </source>
</evidence>
<dbReference type="EMBL" id="JAQQWP010000002">
    <property type="protein sequence ID" value="KAK8129987.1"/>
    <property type="molecule type" value="Genomic_DNA"/>
</dbReference>
<dbReference type="Pfam" id="PF12796">
    <property type="entry name" value="Ank_2"/>
    <property type="match status" value="2"/>
</dbReference>
<reference evidence="4 5" key="1">
    <citation type="submission" date="2023-01" db="EMBL/GenBank/DDBJ databases">
        <title>Analysis of 21 Apiospora genomes using comparative genomics revels a genus with tremendous synthesis potential of carbohydrate active enzymes and secondary metabolites.</title>
        <authorList>
            <person name="Sorensen T."/>
        </authorList>
    </citation>
    <scope>NUCLEOTIDE SEQUENCE [LARGE SCALE GENOMIC DNA]</scope>
    <source>
        <strain evidence="4 5">CBS 117206</strain>
    </source>
</reference>
<dbReference type="InterPro" id="IPR036770">
    <property type="entry name" value="Ankyrin_rpt-contain_sf"/>
</dbReference>
<name>A0AAW0R7Z7_9PEZI</name>
<evidence type="ECO:0000256" key="2">
    <source>
        <dbReference type="ARBA" id="ARBA00023043"/>
    </source>
</evidence>
<organism evidence="4 5">
    <name type="scientific">Apiospora kogelbergensis</name>
    <dbReference type="NCBI Taxonomy" id="1337665"/>
    <lineage>
        <taxon>Eukaryota</taxon>
        <taxon>Fungi</taxon>
        <taxon>Dikarya</taxon>
        <taxon>Ascomycota</taxon>
        <taxon>Pezizomycotina</taxon>
        <taxon>Sordariomycetes</taxon>
        <taxon>Xylariomycetidae</taxon>
        <taxon>Amphisphaeriales</taxon>
        <taxon>Apiosporaceae</taxon>
        <taxon>Apiospora</taxon>
    </lineage>
</organism>
<keyword evidence="5" id="KW-1185">Reference proteome</keyword>
<sequence>MQLLELPLDIFRHIILAMVRDQGLRKSMATRFVCHTFANEVLDAVISTRVIEEVADSDEDLKRIEPHFDIIARYLHCRVRTDGPDTHSYITTIRKTCALYVEQAVSLVDLEPTEIEGIQFDACLCLATQTSEVLRVLLKDAFDDRIDLGEATLENNCLAIASWIGDLSLVDSLHRGIDPLSFFGRPSWAAAAHGHLDVLQYLLGQGALPYEPLFRSRGYLGLGQSAIAAAASMGHGDVVRLYLQPPYLGPQVEDELYGAIHSASETDQPETLRILLDHHKQTQTEHEYLSTIDCSLRLSCTRGAPKATRVLLEYGADPNDTDKQPRSCLQHAAKAGNTATVKLLLDAGAYLDASRYVNKRTIPKLYSYCRKLGPEPLALAKKRNYLGVVQVLEERQREIDEERASFNASAVAT</sequence>
<feature type="repeat" description="ANK" evidence="3">
    <location>
        <begin position="324"/>
        <end position="356"/>
    </location>
</feature>
<dbReference type="PANTHER" id="PTHR24198:SF165">
    <property type="entry name" value="ANKYRIN REPEAT-CONTAINING PROTEIN-RELATED"/>
    <property type="match status" value="1"/>
</dbReference>
<keyword evidence="1" id="KW-0677">Repeat</keyword>
<dbReference type="Proteomes" id="UP001392437">
    <property type="component" value="Unassembled WGS sequence"/>
</dbReference>
<protein>
    <submittedName>
        <fullName evidence="4">Ankyrin repeat containing protein</fullName>
    </submittedName>
</protein>
<keyword evidence="2 3" id="KW-0040">ANK repeat</keyword>
<proteinExistence type="predicted"/>
<dbReference type="InterPro" id="IPR002110">
    <property type="entry name" value="Ankyrin_rpt"/>
</dbReference>
<accession>A0AAW0R7Z7</accession>
<dbReference type="PROSITE" id="PS50088">
    <property type="entry name" value="ANK_REPEAT"/>
    <property type="match status" value="1"/>
</dbReference>
<dbReference type="SMART" id="SM00248">
    <property type="entry name" value="ANK"/>
    <property type="match status" value="5"/>
</dbReference>
<comment type="caution">
    <text evidence="4">The sequence shown here is derived from an EMBL/GenBank/DDBJ whole genome shotgun (WGS) entry which is preliminary data.</text>
</comment>
<gene>
    <name evidence="4" type="ORF">PG999_002367</name>
</gene>
<dbReference type="PANTHER" id="PTHR24198">
    <property type="entry name" value="ANKYRIN REPEAT AND PROTEIN KINASE DOMAIN-CONTAINING PROTEIN"/>
    <property type="match status" value="1"/>
</dbReference>
<dbReference type="AlphaFoldDB" id="A0AAW0R7Z7"/>
<evidence type="ECO:0000313" key="4">
    <source>
        <dbReference type="EMBL" id="KAK8129987.1"/>
    </source>
</evidence>
<evidence type="ECO:0000256" key="1">
    <source>
        <dbReference type="ARBA" id="ARBA00022737"/>
    </source>
</evidence>
<dbReference type="Gene3D" id="1.25.40.20">
    <property type="entry name" value="Ankyrin repeat-containing domain"/>
    <property type="match status" value="2"/>
</dbReference>
<dbReference type="SUPFAM" id="SSF48403">
    <property type="entry name" value="Ankyrin repeat"/>
    <property type="match status" value="1"/>
</dbReference>
<evidence type="ECO:0000313" key="5">
    <source>
        <dbReference type="Proteomes" id="UP001392437"/>
    </source>
</evidence>